<organism evidence="1">
    <name type="scientific">Tanacetum cinerariifolium</name>
    <name type="common">Dalmatian daisy</name>
    <name type="synonym">Chrysanthemum cinerariifolium</name>
    <dbReference type="NCBI Taxonomy" id="118510"/>
    <lineage>
        <taxon>Eukaryota</taxon>
        <taxon>Viridiplantae</taxon>
        <taxon>Streptophyta</taxon>
        <taxon>Embryophyta</taxon>
        <taxon>Tracheophyta</taxon>
        <taxon>Spermatophyta</taxon>
        <taxon>Magnoliopsida</taxon>
        <taxon>eudicotyledons</taxon>
        <taxon>Gunneridae</taxon>
        <taxon>Pentapetalae</taxon>
        <taxon>asterids</taxon>
        <taxon>campanulids</taxon>
        <taxon>Asterales</taxon>
        <taxon>Asteraceae</taxon>
        <taxon>Asteroideae</taxon>
        <taxon>Anthemideae</taxon>
        <taxon>Anthemidinae</taxon>
        <taxon>Tanacetum</taxon>
    </lineage>
</organism>
<evidence type="ECO:0000313" key="1">
    <source>
        <dbReference type="EMBL" id="GFA93710.1"/>
    </source>
</evidence>
<gene>
    <name evidence="1" type="ORF">Tci_665682</name>
</gene>
<protein>
    <submittedName>
        <fullName evidence="1">Uncharacterized protein</fullName>
    </submittedName>
</protein>
<comment type="caution">
    <text evidence="1">The sequence shown here is derived from an EMBL/GenBank/DDBJ whole genome shotgun (WGS) entry which is preliminary data.</text>
</comment>
<name>A0A699KGI9_TANCI</name>
<sequence>MSATLATVSKIFQVFVEEEVRLNCDMTGDGTLQQIDEALDYRVKEFKVNRMNPGLNIRFWTMKDVDRSKEFMFAIQKRLKKRRIFHNLESFDVDRSKEFMFAIQKRLKKRRIFRNLESFVGG</sequence>
<reference evidence="1" key="1">
    <citation type="journal article" date="2019" name="Sci. Rep.">
        <title>Draft genome of Tanacetum cinerariifolium, the natural source of mosquito coil.</title>
        <authorList>
            <person name="Yamashiro T."/>
            <person name="Shiraishi A."/>
            <person name="Satake H."/>
            <person name="Nakayama K."/>
        </authorList>
    </citation>
    <scope>NUCLEOTIDE SEQUENCE</scope>
</reference>
<proteinExistence type="predicted"/>
<accession>A0A699KGI9</accession>
<dbReference type="AlphaFoldDB" id="A0A699KGI9"/>
<dbReference type="EMBL" id="BKCJ010517646">
    <property type="protein sequence ID" value="GFA93710.1"/>
    <property type="molecule type" value="Genomic_DNA"/>
</dbReference>